<keyword evidence="4" id="KW-1185">Reference proteome</keyword>
<gene>
    <name evidence="3" type="ORF">D1224_14510</name>
</gene>
<name>A0A399QN07_9PROT</name>
<feature type="transmembrane region" description="Helical" evidence="1">
    <location>
        <begin position="56"/>
        <end position="74"/>
    </location>
</feature>
<proteinExistence type="predicted"/>
<dbReference type="OrthoDB" id="784276at2"/>
<keyword evidence="1" id="KW-1133">Transmembrane helix</keyword>
<comment type="caution">
    <text evidence="3">The sequence shown here is derived from an EMBL/GenBank/DDBJ whole genome shotgun (WGS) entry which is preliminary data.</text>
</comment>
<keyword evidence="1" id="KW-0812">Transmembrane</keyword>
<sequence length="290" mass="32945">MSNRDLSMLTPKELARIERDIARKHIGKFPWLSVTAGIGVFLCWLALWPLVFMDVIPVWAGFVAATVLAIIGYLPSHEAQHDIIARPGSRLRWLNEVVGHVSTVPLALPFDLARATHREHHLHTNHPELDPDYGSSAAGPLKAIWKAIQNIQPRSKGGHNAYSRTLLRLGRKDVLKGAALYRVTWFLTLFTMAWTGHAIEAAALWWLPHHVGYVYIQYYLSWAPHHPAKETARYRNTRSFRAALGNIGSLGMQYHVVHHLHPRIPFLRTPQAYWEMKPVLEAQGARVEDL</sequence>
<dbReference type="Proteomes" id="UP000265431">
    <property type="component" value="Unassembled WGS sequence"/>
</dbReference>
<keyword evidence="1" id="KW-0472">Membrane</keyword>
<evidence type="ECO:0000259" key="2">
    <source>
        <dbReference type="Pfam" id="PF00487"/>
    </source>
</evidence>
<dbReference type="InterPro" id="IPR005804">
    <property type="entry name" value="FA_desaturase_dom"/>
</dbReference>
<accession>A0A399QN07</accession>
<dbReference type="RefSeq" id="WP_119380657.1">
    <property type="nucleotide sequence ID" value="NZ_QWGB01000014.1"/>
</dbReference>
<dbReference type="EMBL" id="QWGB01000014">
    <property type="protein sequence ID" value="RIJ20340.1"/>
    <property type="molecule type" value="Genomic_DNA"/>
</dbReference>
<feature type="domain" description="Fatty acid desaturase" evidence="2">
    <location>
        <begin position="57"/>
        <end position="286"/>
    </location>
</feature>
<organism evidence="3 4">
    <name type="scientific">Henriciella barbarensis</name>
    <dbReference type="NCBI Taxonomy" id="86342"/>
    <lineage>
        <taxon>Bacteria</taxon>
        <taxon>Pseudomonadati</taxon>
        <taxon>Pseudomonadota</taxon>
        <taxon>Alphaproteobacteria</taxon>
        <taxon>Hyphomonadales</taxon>
        <taxon>Hyphomonadaceae</taxon>
        <taxon>Henriciella</taxon>
    </lineage>
</organism>
<protein>
    <submittedName>
        <fullName evidence="3">Beta-carotene hydroxylase</fullName>
    </submittedName>
</protein>
<dbReference type="AlphaFoldDB" id="A0A399QN07"/>
<evidence type="ECO:0000313" key="3">
    <source>
        <dbReference type="EMBL" id="RIJ20340.1"/>
    </source>
</evidence>
<evidence type="ECO:0000313" key="4">
    <source>
        <dbReference type="Proteomes" id="UP000265431"/>
    </source>
</evidence>
<feature type="transmembrane region" description="Helical" evidence="1">
    <location>
        <begin position="29"/>
        <end position="50"/>
    </location>
</feature>
<evidence type="ECO:0000256" key="1">
    <source>
        <dbReference type="SAM" id="Phobius"/>
    </source>
</evidence>
<dbReference type="GO" id="GO:0006629">
    <property type="term" value="P:lipid metabolic process"/>
    <property type="evidence" value="ECO:0007669"/>
    <property type="project" value="InterPro"/>
</dbReference>
<dbReference type="Pfam" id="PF00487">
    <property type="entry name" value="FA_desaturase"/>
    <property type="match status" value="1"/>
</dbReference>
<reference evidence="3 4" key="1">
    <citation type="submission" date="2018-08" db="EMBL/GenBank/DDBJ databases">
        <title>Henriciella mobilis sp. nov., isolated from seawater.</title>
        <authorList>
            <person name="Cheng H."/>
            <person name="Wu Y.-H."/>
            <person name="Xu X.-W."/>
            <person name="Guo L.-L."/>
        </authorList>
    </citation>
    <scope>NUCLEOTIDE SEQUENCE [LARGE SCALE GENOMIC DNA]</scope>
    <source>
        <strain evidence="3 4">CCUG66934</strain>
    </source>
</reference>